<dbReference type="Proteomes" id="UP000025227">
    <property type="component" value="Unplaced"/>
</dbReference>
<keyword evidence="1" id="KW-1185">Reference proteome</keyword>
<dbReference type="WBParaSite" id="HCON_00027185-00001">
    <property type="protein sequence ID" value="HCON_00027185-00001"/>
    <property type="gene ID" value="HCON_00027185"/>
</dbReference>
<accession>A0A7I4XZE9</accession>
<evidence type="ECO:0000313" key="1">
    <source>
        <dbReference type="Proteomes" id="UP000025227"/>
    </source>
</evidence>
<protein>
    <submittedName>
        <fullName evidence="2">Biogenesis of lysosome-related organelles complex 1 subunit 4</fullName>
    </submittedName>
</protein>
<evidence type="ECO:0000313" key="2">
    <source>
        <dbReference type="WBParaSite" id="HCON_00027185-00001"/>
    </source>
</evidence>
<name>A0A7I4XZE9_HAECO</name>
<dbReference type="AlphaFoldDB" id="A0A7I4XZE9"/>
<sequence>MSVDLGMNSESARVLSLLEEIKETQNEILEKMAVPNEAFNMELERLNSLITNVEHYLPVLKTLATDIVQVCERIDSLRKRLAALKEFEQELMSPLDSDVMQSLLVLFSFLFVRSTSLLCNQCGGERYSGGLRLLRGMCCNVSTVECATGLICLRAMVVSPRRSFILSGCHIPEDGLIGCDFHHLPHNATIHRCVCLDQTCQSYFPMGNCSSSTSSPVPTTTMESRPNQLHRKSHALNSATTVQTETTTSMTTLTTSSPQLAPKISYHAERTVPVNYSNSQTSWRFSLVVSSILVVSNALNRLPS</sequence>
<dbReference type="OrthoDB" id="5828571at2759"/>
<reference evidence="2" key="1">
    <citation type="submission" date="2020-12" db="UniProtKB">
        <authorList>
            <consortium name="WormBaseParasite"/>
        </authorList>
    </citation>
    <scope>IDENTIFICATION</scope>
    <source>
        <strain evidence="2">MHco3</strain>
    </source>
</reference>
<proteinExistence type="predicted"/>
<dbReference type="OMA" id="MESRPNQ"/>
<organism evidence="1 2">
    <name type="scientific">Haemonchus contortus</name>
    <name type="common">Barber pole worm</name>
    <dbReference type="NCBI Taxonomy" id="6289"/>
    <lineage>
        <taxon>Eukaryota</taxon>
        <taxon>Metazoa</taxon>
        <taxon>Ecdysozoa</taxon>
        <taxon>Nematoda</taxon>
        <taxon>Chromadorea</taxon>
        <taxon>Rhabditida</taxon>
        <taxon>Rhabditina</taxon>
        <taxon>Rhabditomorpha</taxon>
        <taxon>Strongyloidea</taxon>
        <taxon>Trichostrongylidae</taxon>
        <taxon>Haemonchus</taxon>
    </lineage>
</organism>